<dbReference type="GO" id="GO:0016020">
    <property type="term" value="C:membrane"/>
    <property type="evidence" value="ECO:0007669"/>
    <property type="project" value="TreeGrafter"/>
</dbReference>
<dbReference type="InterPro" id="IPR000073">
    <property type="entry name" value="AB_hydrolase_1"/>
</dbReference>
<dbReference type="AlphaFoldDB" id="A0A1K1SWH7"/>
<sequence>MLSSIYKTIFFHYFACMKPHLLLLHGAIGASFQLKAIAAALSEHYTIHLYDFPGHAGQPLPDAPFSIQFFAASVADYIRSHQLEHLTIFGASMGGYVALHLAATQPLLVDSIITLGTKFHWDPVTALKESKMLQPAVMVQKVPAFANALEKMHAPNDWKVVVEKTADMMIAMGEQNPLQADDFKNIGIPVLLLLGDRDRMVSFEETIQVYKLLPDAGFGVLPHTPHPAELVNAQLLAAIILDHQSSPKPVAG</sequence>
<evidence type="ECO:0000313" key="2">
    <source>
        <dbReference type="EMBL" id="SFW88744.1"/>
    </source>
</evidence>
<dbReference type="SUPFAM" id="SSF53474">
    <property type="entry name" value="alpha/beta-Hydrolases"/>
    <property type="match status" value="1"/>
</dbReference>
<reference evidence="2 3" key="1">
    <citation type="submission" date="2016-11" db="EMBL/GenBank/DDBJ databases">
        <authorList>
            <person name="Jaros S."/>
            <person name="Januszkiewicz K."/>
            <person name="Wedrychowicz H."/>
        </authorList>
    </citation>
    <scope>NUCLEOTIDE SEQUENCE [LARGE SCALE GENOMIC DNA]</scope>
    <source>
        <strain evidence="2 3">DSM 784</strain>
    </source>
</reference>
<feature type="domain" description="AB hydrolase-1" evidence="1">
    <location>
        <begin position="21"/>
        <end position="232"/>
    </location>
</feature>
<dbReference type="InterPro" id="IPR029058">
    <property type="entry name" value="AB_hydrolase_fold"/>
</dbReference>
<organism evidence="2 3">
    <name type="scientific">Chitinophaga sancti</name>
    <dbReference type="NCBI Taxonomy" id="1004"/>
    <lineage>
        <taxon>Bacteria</taxon>
        <taxon>Pseudomonadati</taxon>
        <taxon>Bacteroidota</taxon>
        <taxon>Chitinophagia</taxon>
        <taxon>Chitinophagales</taxon>
        <taxon>Chitinophagaceae</taxon>
        <taxon>Chitinophaga</taxon>
    </lineage>
</organism>
<dbReference type="InterPro" id="IPR050266">
    <property type="entry name" value="AB_hydrolase_sf"/>
</dbReference>
<protein>
    <submittedName>
        <fullName evidence="2">Pimeloyl-ACP methyl ester carboxylesterase</fullName>
    </submittedName>
</protein>
<evidence type="ECO:0000313" key="3">
    <source>
        <dbReference type="Proteomes" id="UP000183788"/>
    </source>
</evidence>
<accession>A0A1K1SWH7</accession>
<dbReference type="Proteomes" id="UP000183788">
    <property type="component" value="Unassembled WGS sequence"/>
</dbReference>
<dbReference type="Pfam" id="PF12697">
    <property type="entry name" value="Abhydrolase_6"/>
    <property type="match status" value="1"/>
</dbReference>
<dbReference type="EMBL" id="FPIZ01000037">
    <property type="protein sequence ID" value="SFW88744.1"/>
    <property type="molecule type" value="Genomic_DNA"/>
</dbReference>
<dbReference type="Gene3D" id="3.40.50.1820">
    <property type="entry name" value="alpha/beta hydrolase"/>
    <property type="match status" value="1"/>
</dbReference>
<name>A0A1K1SWH7_9BACT</name>
<dbReference type="PANTHER" id="PTHR43798">
    <property type="entry name" value="MONOACYLGLYCEROL LIPASE"/>
    <property type="match status" value="1"/>
</dbReference>
<gene>
    <name evidence="2" type="ORF">SAMN05661012_06306</name>
</gene>
<proteinExistence type="predicted"/>
<dbReference type="STRING" id="1004.SAMN05661012_06306"/>
<evidence type="ECO:0000259" key="1">
    <source>
        <dbReference type="Pfam" id="PF12697"/>
    </source>
</evidence>
<dbReference type="PANTHER" id="PTHR43798:SF33">
    <property type="entry name" value="HYDROLASE, PUTATIVE (AFU_ORTHOLOGUE AFUA_2G14860)-RELATED"/>
    <property type="match status" value="1"/>
</dbReference>